<keyword evidence="1" id="KW-0285">Flavoprotein</keyword>
<dbReference type="InterPro" id="IPR036318">
    <property type="entry name" value="FAD-bd_PCMH-like_sf"/>
</dbReference>
<dbReference type="InterPro" id="IPR016166">
    <property type="entry name" value="FAD-bd_PCMH"/>
</dbReference>
<dbReference type="SUPFAM" id="SSF55103">
    <property type="entry name" value="FAD-linked oxidases, C-terminal domain"/>
    <property type="match status" value="1"/>
</dbReference>
<sequence length="431" mass="46655">MTNFDVQQLIESCRLTKCTDQMIKSLGQPENADIPVAEPCSEDEAAGILRHASGRGLAVIPMGSGNQLHIGENPRRVDFLLSSRQLTGIVEHSAGDLTITVRAGTPYSEIQTYLREHSQFIPIQPPAADDSTVGGLVATAASGPERILYGSWRDNVLGLRVVYPNGNVIRTGGKVVKNVAGYDMNKLFVGSYGSLGFISEITLRVRPYPKHKEILIAQSDRLKELTELAALVLASECIPSRLELSSNPAAGGYELAIGCDEVGSAASYQAERIRALAGTLGAAVEFTRLMNEPVEPYELQYRTRWKGLEPDSLLLRAACPIPDMTDRLSLFEKEASARNVSMEFAASLGVGTLRIRLRSTVPSALVETALRLRELSEERGGYLVVEYGEAPLKKEIGVWGTIQNGLSIMKGIKQTVDPACILSPGRYAGGL</sequence>
<keyword evidence="2" id="KW-0274">FAD</keyword>
<dbReference type="EMBL" id="CP013652">
    <property type="protein sequence ID" value="ALS21855.1"/>
    <property type="molecule type" value="Genomic_DNA"/>
</dbReference>
<reference evidence="5 6" key="2">
    <citation type="journal article" date="2016" name="Genome Announc.">
        <title>Complete Genome Sequences of Two Interactive Moderate Thermophiles, Paenibacillus napthalenovorans 32O-Y and Paenibacillus sp. 32O-W.</title>
        <authorList>
            <person name="Butler R.R.III."/>
            <person name="Wang J."/>
            <person name="Stark B.C."/>
            <person name="Pombert J.F."/>
        </authorList>
    </citation>
    <scope>NUCLEOTIDE SEQUENCE [LARGE SCALE GENOMIC DNA]</scope>
    <source>
        <strain evidence="5 6">32O-Y</strain>
    </source>
</reference>
<dbReference type="SUPFAM" id="SSF56176">
    <property type="entry name" value="FAD-binding/transporter-associated domain-like"/>
    <property type="match status" value="1"/>
</dbReference>
<proteinExistence type="predicted"/>
<evidence type="ECO:0000259" key="4">
    <source>
        <dbReference type="PROSITE" id="PS51387"/>
    </source>
</evidence>
<dbReference type="STRING" id="162209.IJ22_14790"/>
<dbReference type="PROSITE" id="PS51387">
    <property type="entry name" value="FAD_PCMH"/>
    <property type="match status" value="1"/>
</dbReference>
<name>A0A0U2MVR2_9BACL</name>
<dbReference type="Pfam" id="PF01565">
    <property type="entry name" value="FAD_binding_4"/>
    <property type="match status" value="1"/>
</dbReference>
<evidence type="ECO:0000256" key="3">
    <source>
        <dbReference type="ARBA" id="ARBA00023002"/>
    </source>
</evidence>
<evidence type="ECO:0000256" key="2">
    <source>
        <dbReference type="ARBA" id="ARBA00022827"/>
    </source>
</evidence>
<evidence type="ECO:0000313" key="5">
    <source>
        <dbReference type="EMBL" id="ALS21855.1"/>
    </source>
</evidence>
<keyword evidence="3" id="KW-0560">Oxidoreductase</keyword>
<dbReference type="PANTHER" id="PTHR11748">
    <property type="entry name" value="D-LACTATE DEHYDROGENASE"/>
    <property type="match status" value="1"/>
</dbReference>
<dbReference type="AlphaFoldDB" id="A0A0U2MVR2"/>
<feature type="domain" description="FAD-binding PCMH-type" evidence="4">
    <location>
        <begin position="28"/>
        <end position="208"/>
    </location>
</feature>
<gene>
    <name evidence="5" type="ORF">IJ22_14790</name>
</gene>
<dbReference type="InterPro" id="IPR006094">
    <property type="entry name" value="Oxid_FAD_bind_N"/>
</dbReference>
<dbReference type="PATRIC" id="fig|162209.4.peg.1569"/>
<organism evidence="5 6">
    <name type="scientific">Paenibacillus naphthalenovorans</name>
    <dbReference type="NCBI Taxonomy" id="162209"/>
    <lineage>
        <taxon>Bacteria</taxon>
        <taxon>Bacillati</taxon>
        <taxon>Bacillota</taxon>
        <taxon>Bacilli</taxon>
        <taxon>Bacillales</taxon>
        <taxon>Paenibacillaceae</taxon>
        <taxon>Paenibacillus</taxon>
    </lineage>
</organism>
<keyword evidence="6" id="KW-1185">Reference proteome</keyword>
<evidence type="ECO:0000313" key="6">
    <source>
        <dbReference type="Proteomes" id="UP000061660"/>
    </source>
</evidence>
<evidence type="ECO:0000256" key="1">
    <source>
        <dbReference type="ARBA" id="ARBA00022630"/>
    </source>
</evidence>
<dbReference type="GO" id="GO:0016491">
    <property type="term" value="F:oxidoreductase activity"/>
    <property type="evidence" value="ECO:0007669"/>
    <property type="project" value="UniProtKB-KW"/>
</dbReference>
<protein>
    <submittedName>
        <fullName evidence="5">FAD-binding protein</fullName>
    </submittedName>
</protein>
<dbReference type="Gene3D" id="3.30.465.10">
    <property type="match status" value="1"/>
</dbReference>
<dbReference type="KEGG" id="pnp:IJ22_14790"/>
<dbReference type="OrthoDB" id="9767256at2"/>
<accession>A0A0U2MVR2</accession>
<dbReference type="InterPro" id="IPR016169">
    <property type="entry name" value="FAD-bd_PCMH_sub2"/>
</dbReference>
<reference evidence="6" key="1">
    <citation type="submission" date="2015-12" db="EMBL/GenBank/DDBJ databases">
        <title>Complete genome sequences of two moderately thermophilic Paenibacillus species.</title>
        <authorList>
            <person name="Butler R.III."/>
            <person name="Wang J."/>
            <person name="Stark B.C."/>
            <person name="Pombert J.-F."/>
        </authorList>
    </citation>
    <scope>NUCLEOTIDE SEQUENCE [LARGE SCALE GENOMIC DNA]</scope>
    <source>
        <strain evidence="6">32O-Y</strain>
    </source>
</reference>
<dbReference type="PANTHER" id="PTHR11748:SF103">
    <property type="entry name" value="GLYCOLATE OXIDASE SUBUNIT GLCE"/>
    <property type="match status" value="1"/>
</dbReference>
<dbReference type="GO" id="GO:0071949">
    <property type="term" value="F:FAD binding"/>
    <property type="evidence" value="ECO:0007669"/>
    <property type="project" value="InterPro"/>
</dbReference>
<dbReference type="RefSeq" id="WP_062408217.1">
    <property type="nucleotide sequence ID" value="NZ_CP013652.1"/>
</dbReference>
<dbReference type="InterPro" id="IPR016164">
    <property type="entry name" value="FAD-linked_Oxase-like_C"/>
</dbReference>
<dbReference type="Proteomes" id="UP000061660">
    <property type="component" value="Chromosome"/>
</dbReference>